<keyword evidence="3" id="KW-1185">Reference proteome</keyword>
<keyword evidence="1" id="KW-0732">Signal</keyword>
<dbReference type="RefSeq" id="WP_379538800.1">
    <property type="nucleotide sequence ID" value="NZ_JBHSDR010000006.1"/>
</dbReference>
<accession>A0ABV8RPM9</accession>
<evidence type="ECO:0008006" key="4">
    <source>
        <dbReference type="Google" id="ProtNLM"/>
    </source>
</evidence>
<proteinExistence type="predicted"/>
<comment type="caution">
    <text evidence="2">The sequence shown here is derived from an EMBL/GenBank/DDBJ whole genome shotgun (WGS) entry which is preliminary data.</text>
</comment>
<evidence type="ECO:0000256" key="1">
    <source>
        <dbReference type="SAM" id="SignalP"/>
    </source>
</evidence>
<organism evidence="2 3">
    <name type="scientific">Novosphingobium tardum</name>
    <dbReference type="NCBI Taxonomy" id="1538021"/>
    <lineage>
        <taxon>Bacteria</taxon>
        <taxon>Pseudomonadati</taxon>
        <taxon>Pseudomonadota</taxon>
        <taxon>Alphaproteobacteria</taxon>
        <taxon>Sphingomonadales</taxon>
        <taxon>Sphingomonadaceae</taxon>
        <taxon>Novosphingobium</taxon>
    </lineage>
</organism>
<evidence type="ECO:0000313" key="3">
    <source>
        <dbReference type="Proteomes" id="UP001595828"/>
    </source>
</evidence>
<feature type="signal peptide" evidence="1">
    <location>
        <begin position="1"/>
        <end position="19"/>
    </location>
</feature>
<feature type="chain" id="PRO_5046163318" description="Lipoprotein" evidence="1">
    <location>
        <begin position="20"/>
        <end position="125"/>
    </location>
</feature>
<protein>
    <recommendedName>
        <fullName evidence="4">Lipoprotein</fullName>
    </recommendedName>
</protein>
<evidence type="ECO:0000313" key="2">
    <source>
        <dbReference type="EMBL" id="MFC4295320.1"/>
    </source>
</evidence>
<dbReference type="PROSITE" id="PS51257">
    <property type="entry name" value="PROKAR_LIPOPROTEIN"/>
    <property type="match status" value="1"/>
</dbReference>
<gene>
    <name evidence="2" type="ORF">ACFO0A_09660</name>
</gene>
<dbReference type="Proteomes" id="UP001595828">
    <property type="component" value="Unassembled WGS sequence"/>
</dbReference>
<reference evidence="3" key="1">
    <citation type="journal article" date="2019" name="Int. J. Syst. Evol. Microbiol.">
        <title>The Global Catalogue of Microorganisms (GCM) 10K type strain sequencing project: providing services to taxonomists for standard genome sequencing and annotation.</title>
        <authorList>
            <consortium name="The Broad Institute Genomics Platform"/>
            <consortium name="The Broad Institute Genome Sequencing Center for Infectious Disease"/>
            <person name="Wu L."/>
            <person name="Ma J."/>
        </authorList>
    </citation>
    <scope>NUCLEOTIDE SEQUENCE [LARGE SCALE GENOMIC DNA]</scope>
    <source>
        <strain evidence="3">CGMCC 1.12989</strain>
    </source>
</reference>
<name>A0ABV8RPM9_9SPHN</name>
<sequence length="125" mass="12916">MKKTTLLPLAAFAALAACATVPPVPTGSPTAAFGQTAVAGPVRVKPLALVEDSRCPQGVQCVWAGRVRITAAVTTSSGTSTRELTLGQPASVAGGSLTLVEVQPARRADRTIAKSDYRFTFSFAR</sequence>
<dbReference type="EMBL" id="JBHSDR010000006">
    <property type="protein sequence ID" value="MFC4295320.1"/>
    <property type="molecule type" value="Genomic_DNA"/>
</dbReference>